<dbReference type="Gene3D" id="1.20.1740.10">
    <property type="entry name" value="Amino acid/polyamine transporter I"/>
    <property type="match status" value="1"/>
</dbReference>
<dbReference type="EMBL" id="SDGZ01000006">
    <property type="protein sequence ID" value="TYC50708.1"/>
    <property type="molecule type" value="Genomic_DNA"/>
</dbReference>
<keyword evidence="4 6" id="KW-1133">Transmembrane helix</keyword>
<dbReference type="Pfam" id="PF13520">
    <property type="entry name" value="AA_permease_2"/>
    <property type="match status" value="1"/>
</dbReference>
<dbReference type="InterPro" id="IPR002293">
    <property type="entry name" value="AA/rel_permease1"/>
</dbReference>
<comment type="caution">
    <text evidence="7">The sequence shown here is derived from an EMBL/GenBank/DDBJ whole genome shotgun (WGS) entry which is preliminary data.</text>
</comment>
<dbReference type="OrthoDB" id="9762947at2"/>
<name>A0A6C2C9M1_9LACO</name>
<evidence type="ECO:0000313" key="8">
    <source>
        <dbReference type="Proteomes" id="UP000371977"/>
    </source>
</evidence>
<evidence type="ECO:0000256" key="3">
    <source>
        <dbReference type="ARBA" id="ARBA00022692"/>
    </source>
</evidence>
<evidence type="ECO:0000256" key="2">
    <source>
        <dbReference type="ARBA" id="ARBA00022475"/>
    </source>
</evidence>
<sequence>MAIKRPNLSGFSDYARAGFGDFAGFITGWGYWLSAWLGNVAFATIMMSAFGYFFPAVASGNSVPAIIGASIIAWSLTLLVVNGVESAALINAVVLIAKLIPIFAFIVIGIISFKAGIFTQEFWHNFQINTAGQAVFSDASAGGILAQVRGSIMVMMWVFVGVEGASMMASRARRKHDVGRATIIGVLSLLAIYLVVSMIPYGYLPQSELVNMESPALVYIFGRMVGGFGGAFISIGLILSILGAWLSWTMLPVEATSQMAKQGLMPKWFGKTNRKGAPINSLILTQVLVQLFMISLYFSSQAYDFAFSLSTAMGMVCYGMVAAYMCKVGLADGQKGMTLVGALALTFQVGAILLAGLTYLWICSIPYILGFGFYIYSRHEKGIRITKMEWFCMVILTLVALSGMWGLATGLIGY</sequence>
<feature type="transmembrane region" description="Helical" evidence="6">
    <location>
        <begin position="63"/>
        <end position="81"/>
    </location>
</feature>
<feature type="transmembrane region" description="Helical" evidence="6">
    <location>
        <begin position="336"/>
        <end position="353"/>
    </location>
</feature>
<feature type="transmembrane region" description="Helical" evidence="6">
    <location>
        <begin position="150"/>
        <end position="169"/>
    </location>
</feature>
<feature type="transmembrane region" description="Helical" evidence="6">
    <location>
        <begin position="88"/>
        <end position="113"/>
    </location>
</feature>
<feature type="transmembrane region" description="Helical" evidence="6">
    <location>
        <begin position="36"/>
        <end position="57"/>
    </location>
</feature>
<evidence type="ECO:0000256" key="5">
    <source>
        <dbReference type="ARBA" id="ARBA00023136"/>
    </source>
</evidence>
<evidence type="ECO:0000313" key="7">
    <source>
        <dbReference type="EMBL" id="TYC50708.1"/>
    </source>
</evidence>
<dbReference type="GO" id="GO:0022857">
    <property type="term" value="F:transmembrane transporter activity"/>
    <property type="evidence" value="ECO:0007669"/>
    <property type="project" value="InterPro"/>
</dbReference>
<organism evidence="7 8">
    <name type="scientific">Weissella muntiaci</name>
    <dbReference type="NCBI Taxonomy" id="2508881"/>
    <lineage>
        <taxon>Bacteria</taxon>
        <taxon>Bacillati</taxon>
        <taxon>Bacillota</taxon>
        <taxon>Bacilli</taxon>
        <taxon>Lactobacillales</taxon>
        <taxon>Lactobacillaceae</taxon>
        <taxon>Weissella</taxon>
    </lineage>
</organism>
<evidence type="ECO:0000256" key="1">
    <source>
        <dbReference type="ARBA" id="ARBA00004651"/>
    </source>
</evidence>
<dbReference type="RefSeq" id="WP_148621908.1">
    <property type="nucleotide sequence ID" value="NZ_SDGZ01000006.1"/>
</dbReference>
<reference evidence="7 8" key="1">
    <citation type="submission" date="2019-01" db="EMBL/GenBank/DDBJ databases">
        <title>Weissella sp. nov., a novel lactic acid bacterium isolated from animal feces.</title>
        <authorList>
            <person name="Wang L.-T."/>
        </authorList>
    </citation>
    <scope>NUCLEOTIDE SEQUENCE [LARGE SCALE GENOMIC DNA]</scope>
    <source>
        <strain evidence="7 8">8H-2</strain>
    </source>
</reference>
<dbReference type="PANTHER" id="PTHR42770">
    <property type="entry name" value="AMINO ACID TRANSPORTER-RELATED"/>
    <property type="match status" value="1"/>
</dbReference>
<keyword evidence="2" id="KW-1003">Cell membrane</keyword>
<feature type="transmembrane region" description="Helical" evidence="6">
    <location>
        <begin position="224"/>
        <end position="251"/>
    </location>
</feature>
<dbReference type="PANTHER" id="PTHR42770:SF4">
    <property type="entry name" value="ARGININE_ORNITHINE ANTIPORTER-RELATED"/>
    <property type="match status" value="1"/>
</dbReference>
<feature type="transmembrane region" description="Helical" evidence="6">
    <location>
        <begin position="359"/>
        <end position="376"/>
    </location>
</feature>
<feature type="transmembrane region" description="Helical" evidence="6">
    <location>
        <begin position="388"/>
        <end position="408"/>
    </location>
</feature>
<dbReference type="Proteomes" id="UP000371977">
    <property type="component" value="Unassembled WGS sequence"/>
</dbReference>
<dbReference type="AlphaFoldDB" id="A0A6C2C9M1"/>
<feature type="transmembrane region" description="Helical" evidence="6">
    <location>
        <begin position="181"/>
        <end position="204"/>
    </location>
</feature>
<comment type="subcellular location">
    <subcellularLocation>
        <location evidence="1">Cell membrane</location>
        <topology evidence="1">Multi-pass membrane protein</topology>
    </subcellularLocation>
</comment>
<feature type="transmembrane region" description="Helical" evidence="6">
    <location>
        <begin position="277"/>
        <end position="299"/>
    </location>
</feature>
<feature type="transmembrane region" description="Helical" evidence="6">
    <location>
        <begin position="305"/>
        <end position="324"/>
    </location>
</feature>
<keyword evidence="3 6" id="KW-0812">Transmembrane</keyword>
<keyword evidence="8" id="KW-1185">Reference proteome</keyword>
<proteinExistence type="predicted"/>
<dbReference type="PIRSF" id="PIRSF006060">
    <property type="entry name" value="AA_transporter"/>
    <property type="match status" value="1"/>
</dbReference>
<evidence type="ECO:0000256" key="4">
    <source>
        <dbReference type="ARBA" id="ARBA00022989"/>
    </source>
</evidence>
<keyword evidence="5 6" id="KW-0472">Membrane</keyword>
<evidence type="ECO:0000256" key="6">
    <source>
        <dbReference type="SAM" id="Phobius"/>
    </source>
</evidence>
<dbReference type="GO" id="GO:0005886">
    <property type="term" value="C:plasma membrane"/>
    <property type="evidence" value="ECO:0007669"/>
    <property type="project" value="UniProtKB-SubCell"/>
</dbReference>
<gene>
    <name evidence="7" type="ORF">ESZ50_01865</name>
</gene>
<dbReference type="InterPro" id="IPR050367">
    <property type="entry name" value="APC_superfamily"/>
</dbReference>
<protein>
    <submittedName>
        <fullName evidence="7">Amino acid permease</fullName>
    </submittedName>
</protein>
<accession>A0A6C2C9M1</accession>